<dbReference type="EMBL" id="LDZY01000005">
    <property type="protein sequence ID" value="KLU66283.1"/>
    <property type="molecule type" value="Genomic_DNA"/>
</dbReference>
<comment type="caution">
    <text evidence="5">The sequence shown here is derived from an EMBL/GenBank/DDBJ whole genome shotgun (WGS) entry which is preliminary data.</text>
</comment>
<protein>
    <submittedName>
        <fullName evidence="5">Type II secretion system protein E</fullName>
    </submittedName>
</protein>
<dbReference type="InterPro" id="IPR001482">
    <property type="entry name" value="T2SS/T4SS_dom"/>
</dbReference>
<dbReference type="SUPFAM" id="SSF52540">
    <property type="entry name" value="P-loop containing nucleoside triphosphate hydrolases"/>
    <property type="match status" value="1"/>
</dbReference>
<dbReference type="PANTHER" id="PTHR30258">
    <property type="entry name" value="TYPE II SECRETION SYSTEM PROTEIN GSPE-RELATED"/>
    <property type="match status" value="1"/>
</dbReference>
<reference evidence="5 6" key="1">
    <citation type="submission" date="2015-06" db="EMBL/GenBank/DDBJ databases">
        <title>Draft genome of the moderately acidophilic sulfate reducer Candidatus Desulfosporosinus acididurans strain M1.</title>
        <authorList>
            <person name="Poehlein A."/>
            <person name="Petzsch P."/>
            <person name="Johnson B.D."/>
            <person name="Schloemann M."/>
            <person name="Daniel R."/>
            <person name="Muehling M."/>
        </authorList>
    </citation>
    <scope>NUCLEOTIDE SEQUENCE [LARGE SCALE GENOMIC DNA]</scope>
    <source>
        <strain evidence="5 6">M1</strain>
    </source>
</reference>
<name>A0A0J1FTG1_9FIRM</name>
<dbReference type="PATRIC" id="fig|476652.3.peg.1737"/>
<dbReference type="GO" id="GO:0016887">
    <property type="term" value="F:ATP hydrolysis activity"/>
    <property type="evidence" value="ECO:0007669"/>
    <property type="project" value="TreeGrafter"/>
</dbReference>
<keyword evidence="2" id="KW-0547">Nucleotide-binding</keyword>
<evidence type="ECO:0000259" key="4">
    <source>
        <dbReference type="Pfam" id="PF00437"/>
    </source>
</evidence>
<dbReference type="Proteomes" id="UP000036356">
    <property type="component" value="Unassembled WGS sequence"/>
</dbReference>
<evidence type="ECO:0000256" key="3">
    <source>
        <dbReference type="ARBA" id="ARBA00022840"/>
    </source>
</evidence>
<evidence type="ECO:0000313" key="6">
    <source>
        <dbReference type="Proteomes" id="UP000036356"/>
    </source>
</evidence>
<evidence type="ECO:0000256" key="1">
    <source>
        <dbReference type="ARBA" id="ARBA00006611"/>
    </source>
</evidence>
<dbReference type="GO" id="GO:0005886">
    <property type="term" value="C:plasma membrane"/>
    <property type="evidence" value="ECO:0007669"/>
    <property type="project" value="TreeGrafter"/>
</dbReference>
<dbReference type="Pfam" id="PF00437">
    <property type="entry name" value="T2SSE"/>
    <property type="match status" value="1"/>
</dbReference>
<evidence type="ECO:0000313" key="5">
    <source>
        <dbReference type="EMBL" id="KLU66283.1"/>
    </source>
</evidence>
<feature type="domain" description="Bacterial type II secretion system protein E" evidence="4">
    <location>
        <begin position="2"/>
        <end position="144"/>
    </location>
</feature>
<evidence type="ECO:0000256" key="2">
    <source>
        <dbReference type="ARBA" id="ARBA00022741"/>
    </source>
</evidence>
<dbReference type="GO" id="GO:0005524">
    <property type="term" value="F:ATP binding"/>
    <property type="evidence" value="ECO:0007669"/>
    <property type="project" value="UniProtKB-KW"/>
</dbReference>
<proteinExistence type="inferred from homology"/>
<keyword evidence="3" id="KW-0067">ATP-binding</keyword>
<comment type="similarity">
    <text evidence="1">Belongs to the GSP E family.</text>
</comment>
<gene>
    <name evidence="5" type="primary">epsE_1</name>
    <name evidence="5" type="ORF">DEAC_c16820</name>
</gene>
<dbReference type="Gene3D" id="3.40.50.300">
    <property type="entry name" value="P-loop containing nucleotide triphosphate hydrolases"/>
    <property type="match status" value="1"/>
</dbReference>
<sequence length="152" mass="17361">MLTTLHTNTAAEALERLLDMGIEPYLLASAVRGILSQRLVRRLCNSCKKVYDISETEKRVLRLPTSINQLYRSQGCAQCFDIGFKGRIGIHEFLLYNQEIKELVLTRHNSRDIERQAILSGMLTIYEDGLLKVTQGLTTIEEVLFTTSEIER</sequence>
<dbReference type="STRING" id="476652.DEAC_c16820"/>
<dbReference type="InterPro" id="IPR027417">
    <property type="entry name" value="P-loop_NTPase"/>
</dbReference>
<keyword evidence="6" id="KW-1185">Reference proteome</keyword>
<organism evidence="5 6">
    <name type="scientific">Desulfosporosinus acididurans</name>
    <dbReference type="NCBI Taxonomy" id="476652"/>
    <lineage>
        <taxon>Bacteria</taxon>
        <taxon>Bacillati</taxon>
        <taxon>Bacillota</taxon>
        <taxon>Clostridia</taxon>
        <taxon>Eubacteriales</taxon>
        <taxon>Desulfitobacteriaceae</taxon>
        <taxon>Desulfosporosinus</taxon>
    </lineage>
</organism>
<dbReference type="PANTHER" id="PTHR30258:SF2">
    <property type="entry name" value="COMG OPERON PROTEIN 1"/>
    <property type="match status" value="1"/>
</dbReference>
<accession>A0A0J1FTG1</accession>
<dbReference type="AlphaFoldDB" id="A0A0J1FTG1"/>